<dbReference type="GO" id="GO:0045547">
    <property type="term" value="F:ditrans,polycis-polyprenyl diphosphate synthase [(2E,6E)-farnesyl diphosphate specific] activity"/>
    <property type="evidence" value="ECO:0007669"/>
    <property type="project" value="UniProtKB-EC"/>
</dbReference>
<dbReference type="Proteomes" id="UP000031516">
    <property type="component" value="Unassembled WGS sequence"/>
</dbReference>
<comment type="caution">
    <text evidence="13">The sequence shown here is derived from an EMBL/GenBank/DDBJ whole genome shotgun (WGS) entry which is preliminary data.</text>
</comment>
<evidence type="ECO:0000256" key="11">
    <source>
        <dbReference type="ARBA" id="ARBA00064670"/>
    </source>
</evidence>
<comment type="cofactor">
    <cofactor evidence="1">
        <name>Mg(2+)</name>
        <dbReference type="ChEBI" id="CHEBI:18420"/>
    </cofactor>
</comment>
<comment type="subcellular location">
    <subcellularLocation>
        <location evidence="2">Endoplasmic reticulum membrane</location>
        <topology evidence="2">Peripheral membrane protein</topology>
    </subcellularLocation>
</comment>
<dbReference type="GO" id="GO:1904423">
    <property type="term" value="C:dehydrodolichyl diphosphate synthase complex"/>
    <property type="evidence" value="ECO:0007669"/>
    <property type="project" value="TreeGrafter"/>
</dbReference>
<dbReference type="EC" id="2.5.1.-" evidence="12"/>
<dbReference type="Gene3D" id="3.40.1180.10">
    <property type="entry name" value="Decaprenyl diphosphate synthase-like"/>
    <property type="match status" value="1"/>
</dbReference>
<evidence type="ECO:0000256" key="10">
    <source>
        <dbReference type="ARBA" id="ARBA00058504"/>
    </source>
</evidence>
<dbReference type="HAMAP" id="MF_01139">
    <property type="entry name" value="ISPT"/>
    <property type="match status" value="1"/>
</dbReference>
<evidence type="ECO:0000256" key="1">
    <source>
        <dbReference type="ARBA" id="ARBA00001946"/>
    </source>
</evidence>
<protein>
    <recommendedName>
        <fullName evidence="12">Alkyl transferase</fullName>
        <ecNumber evidence="12">2.5.1.-</ecNumber>
    </recommendedName>
</protein>
<evidence type="ECO:0000256" key="3">
    <source>
        <dbReference type="ARBA" id="ARBA00004922"/>
    </source>
</evidence>
<evidence type="ECO:0000256" key="2">
    <source>
        <dbReference type="ARBA" id="ARBA00004406"/>
    </source>
</evidence>
<evidence type="ECO:0000313" key="14">
    <source>
        <dbReference type="Proteomes" id="UP000031516"/>
    </source>
</evidence>
<dbReference type="InterPro" id="IPR018520">
    <property type="entry name" value="UPP_synth-like_CS"/>
</dbReference>
<dbReference type="PANTHER" id="PTHR10291:SF43">
    <property type="entry name" value="DEHYDRODOLICHYL DIPHOSPHATE SYNTHASE COMPLEX SUBUNIT DHDDS"/>
    <property type="match status" value="1"/>
</dbReference>
<organism evidence="13 14">
    <name type="scientific">Kluyveromyces dobzhanskii CBS 2104</name>
    <dbReference type="NCBI Taxonomy" id="1427455"/>
    <lineage>
        <taxon>Eukaryota</taxon>
        <taxon>Fungi</taxon>
        <taxon>Dikarya</taxon>
        <taxon>Ascomycota</taxon>
        <taxon>Saccharomycotina</taxon>
        <taxon>Saccharomycetes</taxon>
        <taxon>Saccharomycetales</taxon>
        <taxon>Saccharomycetaceae</taxon>
        <taxon>Kluyveromyces</taxon>
    </lineage>
</organism>
<evidence type="ECO:0000256" key="8">
    <source>
        <dbReference type="ARBA" id="ARBA00023136"/>
    </source>
</evidence>
<dbReference type="GO" id="GO:0005789">
    <property type="term" value="C:endoplasmic reticulum membrane"/>
    <property type="evidence" value="ECO:0007669"/>
    <property type="project" value="UniProtKB-SubCell"/>
</dbReference>
<dbReference type="InterPro" id="IPR001441">
    <property type="entry name" value="UPP_synth-like"/>
</dbReference>
<dbReference type="OrthoDB" id="4173905at2759"/>
<evidence type="ECO:0000256" key="7">
    <source>
        <dbReference type="ARBA" id="ARBA00022842"/>
    </source>
</evidence>
<comment type="catalytic activity">
    <reaction evidence="9">
        <text>n isopentenyl diphosphate + (2E,6E)-farnesyl diphosphate = a di-trans,poly-cis-polyprenyl diphosphate + n diphosphate</text>
        <dbReference type="Rhea" id="RHEA:53008"/>
        <dbReference type="Rhea" id="RHEA-COMP:19494"/>
        <dbReference type="ChEBI" id="CHEBI:33019"/>
        <dbReference type="ChEBI" id="CHEBI:128769"/>
        <dbReference type="ChEBI" id="CHEBI:136960"/>
        <dbReference type="ChEBI" id="CHEBI:175763"/>
        <dbReference type="EC" id="2.5.1.87"/>
    </reaction>
</comment>
<dbReference type="Pfam" id="PF01255">
    <property type="entry name" value="Prenyltransf"/>
    <property type="match status" value="1"/>
</dbReference>
<comment type="function">
    <text evidence="10">With NUS1, forms the dehydrodolichyl diphosphate synthase (DDS) complex, an essential component of the dolichol monophosphate (Dol-P) biosynthetic machinery. Adds multiple copies of isopentenyl pyrophosphate (IPP) to farnesyl pyrophosphate (FPP) to produce dehydrodolichyl diphosphate (Dedol-PP), a precursor of dolichol which is utilized as a sugar carrier in protein glycosylation in the endoplasmic reticulum (ER).</text>
</comment>
<comment type="similarity">
    <text evidence="4 12">Belongs to the UPP synthase family.</text>
</comment>
<evidence type="ECO:0000256" key="5">
    <source>
        <dbReference type="ARBA" id="ARBA00022679"/>
    </source>
</evidence>
<dbReference type="FunFam" id="3.40.1180.10:FF:000002">
    <property type="entry name" value="Alkyl transferase"/>
    <property type="match status" value="1"/>
</dbReference>
<evidence type="ECO:0000256" key="6">
    <source>
        <dbReference type="ARBA" id="ARBA00022824"/>
    </source>
</evidence>
<accession>A0A0A8L731</accession>
<dbReference type="EMBL" id="CCBQ010000041">
    <property type="protein sequence ID" value="CDO94846.1"/>
    <property type="molecule type" value="Genomic_DNA"/>
</dbReference>
<evidence type="ECO:0000256" key="9">
    <source>
        <dbReference type="ARBA" id="ARBA00047353"/>
    </source>
</evidence>
<comment type="subunit">
    <text evidence="11">Forms an active dehydrodolichyl diphosphate synthase complex with NUS1.</text>
</comment>
<sequence length="281" mass="32196">MNDSGSFPGYNQFLELVKTTLAKVIRSSDKVPQHVAFIMDGNRRFAKKNNMEVNEGHNAGFESMCRVLELCYESGMKSATVFAFSIENFKRSLFEVNWLMELAKDKIKQISQHGEMAEQYGIKVKVIGDRSLLPPDVLKEVELAEEVTKNNTRAVLNICFPYTGREEIVHSIQEIMKETAAGTIIYRDIDEQTVEDHLYTQGQPPVELLIRTSGVTRLSDFLLWQLSNRGCAIELVDCLWPEFTPFSMLKILIKFAFKKTYSPSNEEDDELKKKTAEQKYN</sequence>
<dbReference type="CDD" id="cd00475">
    <property type="entry name" value="Cis_IPPS"/>
    <property type="match status" value="1"/>
</dbReference>
<evidence type="ECO:0000256" key="4">
    <source>
        <dbReference type="ARBA" id="ARBA00005432"/>
    </source>
</evidence>
<evidence type="ECO:0000256" key="12">
    <source>
        <dbReference type="RuleBase" id="RU363018"/>
    </source>
</evidence>
<keyword evidence="8" id="KW-0472">Membrane</keyword>
<keyword evidence="5 12" id="KW-0808">Transferase</keyword>
<evidence type="ECO:0000313" key="13">
    <source>
        <dbReference type="EMBL" id="CDO94846.1"/>
    </source>
</evidence>
<dbReference type="PANTHER" id="PTHR10291">
    <property type="entry name" value="DEHYDRODOLICHYL DIPHOSPHATE SYNTHASE FAMILY MEMBER"/>
    <property type="match status" value="1"/>
</dbReference>
<dbReference type="GO" id="GO:0016094">
    <property type="term" value="P:polyprenol biosynthetic process"/>
    <property type="evidence" value="ECO:0007669"/>
    <property type="project" value="TreeGrafter"/>
</dbReference>
<proteinExistence type="inferred from homology"/>
<dbReference type="SUPFAM" id="SSF64005">
    <property type="entry name" value="Undecaprenyl diphosphate synthase"/>
    <property type="match status" value="1"/>
</dbReference>
<dbReference type="GO" id="GO:0005811">
    <property type="term" value="C:lipid droplet"/>
    <property type="evidence" value="ECO:0007669"/>
    <property type="project" value="TreeGrafter"/>
</dbReference>
<dbReference type="NCBIfam" id="TIGR00055">
    <property type="entry name" value="uppS"/>
    <property type="match status" value="1"/>
</dbReference>
<keyword evidence="14" id="KW-1185">Reference proteome</keyword>
<gene>
    <name evidence="13" type="ORF">KLDO_g3100</name>
</gene>
<dbReference type="PROSITE" id="PS01066">
    <property type="entry name" value="UPP_SYNTHASE"/>
    <property type="match status" value="1"/>
</dbReference>
<dbReference type="InterPro" id="IPR036424">
    <property type="entry name" value="UPP_synth-like_sf"/>
</dbReference>
<comment type="pathway">
    <text evidence="3">Protein modification; protein glycosylation.</text>
</comment>
<keyword evidence="7" id="KW-0460">Magnesium</keyword>
<dbReference type="AlphaFoldDB" id="A0A0A8L731"/>
<keyword evidence="6" id="KW-0256">Endoplasmic reticulum</keyword>
<name>A0A0A8L731_9SACH</name>
<reference evidence="13 14" key="1">
    <citation type="submission" date="2014-03" db="EMBL/GenBank/DDBJ databases">
        <title>The genome of Kluyveromyces dobzhanskii.</title>
        <authorList>
            <person name="Nystedt B."/>
            <person name="Astrom S."/>
        </authorList>
    </citation>
    <scope>NUCLEOTIDE SEQUENCE [LARGE SCALE GENOMIC DNA]</scope>
    <source>
        <strain evidence="13 14">CBS 2104</strain>
    </source>
</reference>